<dbReference type="PANTHER" id="PTHR30411">
    <property type="entry name" value="CYTOPLASMIC PROTEIN"/>
    <property type="match status" value="1"/>
</dbReference>
<evidence type="ECO:0000313" key="2">
    <source>
        <dbReference type="EMBL" id="GAA0294995.1"/>
    </source>
</evidence>
<dbReference type="Proteomes" id="UP001501867">
    <property type="component" value="Unassembled WGS sequence"/>
</dbReference>
<organism evidence="2 3">
    <name type="scientific">Streptomyces polychromogenes</name>
    <dbReference type="NCBI Taxonomy" id="67342"/>
    <lineage>
        <taxon>Bacteria</taxon>
        <taxon>Bacillati</taxon>
        <taxon>Actinomycetota</taxon>
        <taxon>Actinomycetes</taxon>
        <taxon>Kitasatosporales</taxon>
        <taxon>Streptomycetaceae</taxon>
        <taxon>Streptomyces</taxon>
    </lineage>
</organism>
<sequence length="168" mass="18244">MYGKLIDLLDSHQARYRLIDHPAEGRTDLASLLRGHRLEEAAKCMVVRVSITKRTGMYVLAVVPGDRQVDMDALADLVGGCGRTAFATREIAERLAGSVSGTVMPFSFHPDLHLIVDERLLDHDEIYFNAARLDRSVGLATADYLRIAAPRVAAISTAGDRVLATAAG</sequence>
<dbReference type="PANTHER" id="PTHR30411:SF9">
    <property type="entry name" value="MULTIFUNCTIONAL SER_THR-TRNA DEACYLASE PROXP-Y"/>
    <property type="match status" value="1"/>
</dbReference>
<name>A0ABP3F593_9ACTN</name>
<keyword evidence="3" id="KW-1185">Reference proteome</keyword>
<dbReference type="SUPFAM" id="SSF55826">
    <property type="entry name" value="YbaK/ProRS associated domain"/>
    <property type="match status" value="1"/>
</dbReference>
<dbReference type="EMBL" id="BAAABV010000017">
    <property type="protein sequence ID" value="GAA0294995.1"/>
    <property type="molecule type" value="Genomic_DNA"/>
</dbReference>
<dbReference type="InterPro" id="IPR007214">
    <property type="entry name" value="YbaK/aa-tRNA-synth-assoc-dom"/>
</dbReference>
<protein>
    <submittedName>
        <fullName evidence="2">YbaK/prolyl-tRNA synthetase associated domain-containing protein</fullName>
    </submittedName>
</protein>
<dbReference type="Pfam" id="PF04073">
    <property type="entry name" value="tRNA_edit"/>
    <property type="match status" value="1"/>
</dbReference>
<comment type="caution">
    <text evidence="2">The sequence shown here is derived from an EMBL/GenBank/DDBJ whole genome shotgun (WGS) entry which is preliminary data.</text>
</comment>
<evidence type="ECO:0000313" key="3">
    <source>
        <dbReference type="Proteomes" id="UP001501867"/>
    </source>
</evidence>
<reference evidence="3" key="1">
    <citation type="journal article" date="2019" name="Int. J. Syst. Evol. Microbiol.">
        <title>The Global Catalogue of Microorganisms (GCM) 10K type strain sequencing project: providing services to taxonomists for standard genome sequencing and annotation.</title>
        <authorList>
            <consortium name="The Broad Institute Genomics Platform"/>
            <consortium name="The Broad Institute Genome Sequencing Center for Infectious Disease"/>
            <person name="Wu L."/>
            <person name="Ma J."/>
        </authorList>
    </citation>
    <scope>NUCLEOTIDE SEQUENCE [LARGE SCALE GENOMIC DNA]</scope>
    <source>
        <strain evidence="3">JCM 4505</strain>
    </source>
</reference>
<dbReference type="Gene3D" id="3.90.960.10">
    <property type="entry name" value="YbaK/aminoacyl-tRNA synthetase-associated domain"/>
    <property type="match status" value="1"/>
</dbReference>
<proteinExistence type="predicted"/>
<accession>A0ABP3F593</accession>
<evidence type="ECO:0000259" key="1">
    <source>
        <dbReference type="Pfam" id="PF04073"/>
    </source>
</evidence>
<dbReference type="InterPro" id="IPR036754">
    <property type="entry name" value="YbaK/aa-tRNA-synt-asso_dom_sf"/>
</dbReference>
<feature type="domain" description="YbaK/aminoacyl-tRNA synthetase-associated" evidence="1">
    <location>
        <begin position="35"/>
        <end position="146"/>
    </location>
</feature>
<gene>
    <name evidence="2" type="ORF">GCM10010302_37100</name>
</gene>
<dbReference type="RefSeq" id="WP_344160255.1">
    <property type="nucleotide sequence ID" value="NZ_BAAABV010000017.1"/>
</dbReference>